<dbReference type="WBParaSite" id="HPBE_0001028801-mRNA-1">
    <property type="protein sequence ID" value="HPBE_0001028801-mRNA-1"/>
    <property type="gene ID" value="HPBE_0001028801"/>
</dbReference>
<keyword evidence="2" id="KW-1185">Reference proteome</keyword>
<name>A0A183FR56_HELPZ</name>
<proteinExistence type="predicted"/>
<accession>A0A183FR56</accession>
<gene>
    <name evidence="1" type="ORF">HPBE_LOCUS10289</name>
</gene>
<sequence length="96" mass="10696">MRQAGVARLPRRFVSKVVRATVRDCERAMSDRPRARYEPKSPSCALIARRNFDDALSRRLGMTTLTPVGISLHLDATCSVLCRLGVSSKALSFIFN</sequence>
<evidence type="ECO:0000313" key="2">
    <source>
        <dbReference type="Proteomes" id="UP000050761"/>
    </source>
</evidence>
<evidence type="ECO:0000313" key="3">
    <source>
        <dbReference type="WBParaSite" id="HPBE_0001028801-mRNA-1"/>
    </source>
</evidence>
<reference evidence="1 2" key="1">
    <citation type="submission" date="2018-11" db="EMBL/GenBank/DDBJ databases">
        <authorList>
            <consortium name="Pathogen Informatics"/>
        </authorList>
    </citation>
    <scope>NUCLEOTIDE SEQUENCE [LARGE SCALE GENOMIC DNA]</scope>
</reference>
<accession>A0A3P8C8K1</accession>
<protein>
    <submittedName>
        <fullName evidence="3">Transposase</fullName>
    </submittedName>
</protein>
<dbReference type="EMBL" id="UZAH01026713">
    <property type="protein sequence ID" value="VDO84488.1"/>
    <property type="molecule type" value="Genomic_DNA"/>
</dbReference>
<dbReference type="Proteomes" id="UP000050761">
    <property type="component" value="Unassembled WGS sequence"/>
</dbReference>
<evidence type="ECO:0000313" key="1">
    <source>
        <dbReference type="EMBL" id="VDO84488.1"/>
    </source>
</evidence>
<organism evidence="2 3">
    <name type="scientific">Heligmosomoides polygyrus</name>
    <name type="common">Parasitic roundworm</name>
    <dbReference type="NCBI Taxonomy" id="6339"/>
    <lineage>
        <taxon>Eukaryota</taxon>
        <taxon>Metazoa</taxon>
        <taxon>Ecdysozoa</taxon>
        <taxon>Nematoda</taxon>
        <taxon>Chromadorea</taxon>
        <taxon>Rhabditida</taxon>
        <taxon>Rhabditina</taxon>
        <taxon>Rhabditomorpha</taxon>
        <taxon>Strongyloidea</taxon>
        <taxon>Heligmosomidae</taxon>
        <taxon>Heligmosomoides</taxon>
    </lineage>
</organism>
<reference evidence="3" key="2">
    <citation type="submission" date="2019-09" db="UniProtKB">
        <authorList>
            <consortium name="WormBaseParasite"/>
        </authorList>
    </citation>
    <scope>IDENTIFICATION</scope>
</reference>
<dbReference type="AlphaFoldDB" id="A0A183FR56"/>